<dbReference type="GO" id="GO:0005886">
    <property type="term" value="C:plasma membrane"/>
    <property type="evidence" value="ECO:0007669"/>
    <property type="project" value="UniProtKB-SubCell"/>
</dbReference>
<sequence length="753" mass="81615">MVPIKGMHCASCAKTIEKAISKVPGVAEISVNFGTEKAAIEYDSSEANLDQMNEKIKPFGYELNLEDHSVHLGIDQPKQEKLDELNKQKRKVQFVMPIALFVFVIMMWEIASKAFESRLPEFFVPMELYSKILLILSSIVLFWIGQPFLKGIQNFIKYKVANMDTLIGIGTLTAYLYSAFIVLFPEVRDSAGLPETNYFDVAIVVIGFIILGKYLEARSKLKTGEAIEKLMNLQAKTALVERDGKEVEISIDQVILNDIVIVKPGGKIPVDGDIVEGKSSIDESMVTGESIPIDKERGDSVIGGTINKYGAFKFKAKKIGADTLLSNIIEMVEEAQGSRAPIQRMADQISGVFVPVVLVIAILTLLTWLILGSQFIPFSEALTFGLLSFVGILVIACPCALGLATPTAIIVGVGKGAQNGILIKNAESLEKLHKINTIVVDKTGTITKGKPEVTDIVVVNSEGAADKLEVLRLLASLEKNSEHPLAVAIQERANELDVKLAKADDFEIIEGKGLKGIVEGKLYHAGNLKLMDDLKIDYDGKLIASLAKQGKTPVVFANDKKVLATIAIADTIKEKSAEAVEKLHKLGVQVVMLTGDNKNTAEYIAKKVGIDKVFAEVLPQEKAEKVKELQNEGLVVAMAGDGVNDAPALAQSDVGIAMGTGTDVAIESADITLLAGDITKIPRAVKLSKKTMRTIKENLFWAFIYNLIGIPVAAGLLYPFFGILLNPVFAGLAMAFSSVSVVTNSLRLKFVKI</sequence>
<dbReference type="Pfam" id="PF00403">
    <property type="entry name" value="HMA"/>
    <property type="match status" value="1"/>
</dbReference>
<evidence type="ECO:0000256" key="7">
    <source>
        <dbReference type="ARBA" id="ARBA00022967"/>
    </source>
</evidence>
<dbReference type="CDD" id="cd00371">
    <property type="entry name" value="HMA"/>
    <property type="match status" value="1"/>
</dbReference>
<dbReference type="GO" id="GO:0005524">
    <property type="term" value="F:ATP binding"/>
    <property type="evidence" value="ECO:0007669"/>
    <property type="project" value="UniProtKB-UniRule"/>
</dbReference>
<protein>
    <submittedName>
        <fullName evidence="12">Heavy metal translocating P-type ATPase</fullName>
    </submittedName>
</protein>
<dbReference type="InterPro" id="IPR036412">
    <property type="entry name" value="HAD-like_sf"/>
</dbReference>
<dbReference type="SUPFAM" id="SSF55008">
    <property type="entry name" value="HMA, heavy metal-associated domain"/>
    <property type="match status" value="1"/>
</dbReference>
<reference evidence="12 13" key="1">
    <citation type="journal article" date="2015" name="Nature">
        <title>rRNA introns, odd ribosomes, and small enigmatic genomes across a large radiation of phyla.</title>
        <authorList>
            <person name="Brown C.T."/>
            <person name="Hug L.A."/>
            <person name="Thomas B.C."/>
            <person name="Sharon I."/>
            <person name="Castelle C.J."/>
            <person name="Singh A."/>
            <person name="Wilkins M.J."/>
            <person name="Williams K.H."/>
            <person name="Banfield J.F."/>
        </authorList>
    </citation>
    <scope>NUCLEOTIDE SEQUENCE [LARGE SCALE GENOMIC DNA]</scope>
</reference>
<dbReference type="Gene3D" id="3.40.1110.10">
    <property type="entry name" value="Calcium-transporting ATPase, cytoplasmic domain N"/>
    <property type="match status" value="1"/>
</dbReference>
<dbReference type="PRINTS" id="PR00943">
    <property type="entry name" value="CUATPASE"/>
</dbReference>
<dbReference type="FunFam" id="3.40.50.1000:FF:000333">
    <property type="entry name" value="Copper-transporting ATPase 2"/>
    <property type="match status" value="1"/>
</dbReference>
<dbReference type="Proteomes" id="UP000034852">
    <property type="component" value="Unassembled WGS sequence"/>
</dbReference>
<evidence type="ECO:0000259" key="11">
    <source>
        <dbReference type="PROSITE" id="PS50846"/>
    </source>
</evidence>
<dbReference type="Pfam" id="PF00702">
    <property type="entry name" value="Hydrolase"/>
    <property type="match status" value="1"/>
</dbReference>
<feature type="transmembrane region" description="Helical" evidence="10">
    <location>
        <begin position="197"/>
        <end position="215"/>
    </location>
</feature>
<dbReference type="GO" id="GO:0055070">
    <property type="term" value="P:copper ion homeostasis"/>
    <property type="evidence" value="ECO:0007669"/>
    <property type="project" value="TreeGrafter"/>
</dbReference>
<dbReference type="FunFam" id="2.70.150.10:FF:000002">
    <property type="entry name" value="Copper-transporting ATPase 1, putative"/>
    <property type="match status" value="1"/>
</dbReference>
<feature type="transmembrane region" description="Helical" evidence="10">
    <location>
        <begin position="727"/>
        <end position="746"/>
    </location>
</feature>
<dbReference type="CDD" id="cd02094">
    <property type="entry name" value="P-type_ATPase_Cu-like"/>
    <property type="match status" value="1"/>
</dbReference>
<dbReference type="EMBL" id="LBTH01000033">
    <property type="protein sequence ID" value="KKQ35172.1"/>
    <property type="molecule type" value="Genomic_DNA"/>
</dbReference>
<feature type="transmembrane region" description="Helical" evidence="10">
    <location>
        <begin position="128"/>
        <end position="145"/>
    </location>
</feature>
<dbReference type="InterPro" id="IPR023298">
    <property type="entry name" value="ATPase_P-typ_TM_dom_sf"/>
</dbReference>
<dbReference type="PANTHER" id="PTHR43520">
    <property type="entry name" value="ATP7, ISOFORM B"/>
    <property type="match status" value="1"/>
</dbReference>
<dbReference type="SUPFAM" id="SSF81653">
    <property type="entry name" value="Calcium ATPase, transduction domain A"/>
    <property type="match status" value="1"/>
</dbReference>
<dbReference type="InterPro" id="IPR023299">
    <property type="entry name" value="ATPase_P-typ_cyto_dom_N"/>
</dbReference>
<evidence type="ECO:0000256" key="8">
    <source>
        <dbReference type="ARBA" id="ARBA00022989"/>
    </source>
</evidence>
<dbReference type="InterPro" id="IPR023214">
    <property type="entry name" value="HAD_sf"/>
</dbReference>
<feature type="transmembrane region" description="Helical" evidence="10">
    <location>
        <begin position="349"/>
        <end position="371"/>
    </location>
</feature>
<feature type="transmembrane region" description="Helical" evidence="10">
    <location>
        <begin position="699"/>
        <end position="721"/>
    </location>
</feature>
<dbReference type="SFLD" id="SFLDS00003">
    <property type="entry name" value="Haloacid_Dehalogenase"/>
    <property type="match status" value="1"/>
</dbReference>
<evidence type="ECO:0000256" key="4">
    <source>
        <dbReference type="ARBA" id="ARBA00022723"/>
    </source>
</evidence>
<proteinExistence type="inferred from homology"/>
<dbReference type="NCBIfam" id="TIGR01525">
    <property type="entry name" value="ATPase-IB_hvy"/>
    <property type="match status" value="1"/>
</dbReference>
<evidence type="ECO:0000256" key="3">
    <source>
        <dbReference type="ARBA" id="ARBA00022692"/>
    </source>
</evidence>
<evidence type="ECO:0000256" key="5">
    <source>
        <dbReference type="ARBA" id="ARBA00022741"/>
    </source>
</evidence>
<dbReference type="GO" id="GO:0005507">
    <property type="term" value="F:copper ion binding"/>
    <property type="evidence" value="ECO:0007669"/>
    <property type="project" value="TreeGrafter"/>
</dbReference>
<dbReference type="PRINTS" id="PR00119">
    <property type="entry name" value="CATATPASE"/>
</dbReference>
<keyword evidence="9 10" id="KW-0472">Membrane</keyword>
<name>A0A0G0GYU8_9BACT</name>
<dbReference type="InterPro" id="IPR027256">
    <property type="entry name" value="P-typ_ATPase_IB"/>
</dbReference>
<comment type="similarity">
    <text evidence="2 10">Belongs to the cation transport ATPase (P-type) (TC 3.A.3) family. Type IB subfamily.</text>
</comment>
<keyword evidence="7" id="KW-1278">Translocase</keyword>
<dbReference type="InterPro" id="IPR017969">
    <property type="entry name" value="Heavy-metal-associated_CS"/>
</dbReference>
<dbReference type="FunFam" id="3.30.70.100:FF:000005">
    <property type="entry name" value="Copper-exporting P-type ATPase A"/>
    <property type="match status" value="1"/>
</dbReference>
<dbReference type="NCBIfam" id="TIGR01511">
    <property type="entry name" value="ATPase-IB1_Cu"/>
    <property type="match status" value="1"/>
</dbReference>
<keyword evidence="8 10" id="KW-1133">Transmembrane helix</keyword>
<dbReference type="PANTHER" id="PTHR43520:SF8">
    <property type="entry name" value="P-TYPE CU(+) TRANSPORTER"/>
    <property type="match status" value="1"/>
</dbReference>
<evidence type="ECO:0000256" key="6">
    <source>
        <dbReference type="ARBA" id="ARBA00022840"/>
    </source>
</evidence>
<dbReference type="SUPFAM" id="SSF56784">
    <property type="entry name" value="HAD-like"/>
    <property type="match status" value="1"/>
</dbReference>
<dbReference type="PATRIC" id="fig|1619087.5.peg.425"/>
<dbReference type="NCBIfam" id="TIGR01494">
    <property type="entry name" value="ATPase_P-type"/>
    <property type="match status" value="1"/>
</dbReference>
<dbReference type="AlphaFoldDB" id="A0A0G0GYU8"/>
<evidence type="ECO:0000256" key="9">
    <source>
        <dbReference type="ARBA" id="ARBA00023136"/>
    </source>
</evidence>
<keyword evidence="4 10" id="KW-0479">Metal-binding</keyword>
<dbReference type="PROSITE" id="PS00154">
    <property type="entry name" value="ATPASE_E1_E2"/>
    <property type="match status" value="1"/>
</dbReference>
<feature type="domain" description="HMA" evidence="11">
    <location>
        <begin position="1"/>
        <end position="64"/>
    </location>
</feature>
<keyword evidence="10" id="KW-1003">Cell membrane</keyword>
<dbReference type="SFLD" id="SFLDG00002">
    <property type="entry name" value="C1.7:_P-type_atpase_like"/>
    <property type="match status" value="1"/>
</dbReference>
<dbReference type="GO" id="GO:0016887">
    <property type="term" value="F:ATP hydrolysis activity"/>
    <property type="evidence" value="ECO:0007669"/>
    <property type="project" value="InterPro"/>
</dbReference>
<dbReference type="InterPro" id="IPR008250">
    <property type="entry name" value="ATPase_P-typ_transduc_dom_A_sf"/>
</dbReference>
<dbReference type="InterPro" id="IPR059000">
    <property type="entry name" value="ATPase_P-type_domA"/>
</dbReference>
<keyword evidence="6 10" id="KW-0067">ATP-binding</keyword>
<keyword evidence="3 10" id="KW-0812">Transmembrane</keyword>
<dbReference type="Gene3D" id="3.30.70.100">
    <property type="match status" value="1"/>
</dbReference>
<evidence type="ECO:0000313" key="12">
    <source>
        <dbReference type="EMBL" id="KKQ35172.1"/>
    </source>
</evidence>
<dbReference type="Gene3D" id="2.70.150.10">
    <property type="entry name" value="Calcium-transporting ATPase, cytoplasmic transduction domain A"/>
    <property type="match status" value="1"/>
</dbReference>
<dbReference type="GO" id="GO:0043682">
    <property type="term" value="F:P-type divalent copper transporter activity"/>
    <property type="evidence" value="ECO:0007669"/>
    <property type="project" value="TreeGrafter"/>
</dbReference>
<comment type="caution">
    <text evidence="12">The sequence shown here is derived from an EMBL/GenBank/DDBJ whole genome shotgun (WGS) entry which is preliminary data.</text>
</comment>
<evidence type="ECO:0000256" key="1">
    <source>
        <dbReference type="ARBA" id="ARBA00004127"/>
    </source>
</evidence>
<evidence type="ECO:0000256" key="10">
    <source>
        <dbReference type="RuleBase" id="RU362081"/>
    </source>
</evidence>
<dbReference type="PROSITE" id="PS01047">
    <property type="entry name" value="HMA_1"/>
    <property type="match status" value="1"/>
</dbReference>
<dbReference type="GO" id="GO:0012505">
    <property type="term" value="C:endomembrane system"/>
    <property type="evidence" value="ECO:0007669"/>
    <property type="project" value="UniProtKB-SubCell"/>
</dbReference>
<dbReference type="InterPro" id="IPR018303">
    <property type="entry name" value="ATPase_P-typ_P_site"/>
</dbReference>
<dbReference type="SUPFAM" id="SSF81665">
    <property type="entry name" value="Calcium ATPase, transmembrane domain M"/>
    <property type="match status" value="1"/>
</dbReference>
<dbReference type="Pfam" id="PF00122">
    <property type="entry name" value="E1-E2_ATPase"/>
    <property type="match status" value="1"/>
</dbReference>
<keyword evidence="5 10" id="KW-0547">Nucleotide-binding</keyword>
<accession>A0A0G0GYU8</accession>
<dbReference type="InterPro" id="IPR001757">
    <property type="entry name" value="P_typ_ATPase"/>
</dbReference>
<feature type="transmembrane region" description="Helical" evidence="10">
    <location>
        <begin position="383"/>
        <end position="414"/>
    </location>
</feature>
<dbReference type="InterPro" id="IPR044492">
    <property type="entry name" value="P_typ_ATPase_HD_dom"/>
</dbReference>
<dbReference type="InterPro" id="IPR006121">
    <property type="entry name" value="HMA_dom"/>
</dbReference>
<evidence type="ECO:0000313" key="13">
    <source>
        <dbReference type="Proteomes" id="UP000034852"/>
    </source>
</evidence>
<gene>
    <name evidence="12" type="ORF">US52_C0033G0004</name>
</gene>
<comment type="subcellular location">
    <subcellularLocation>
        <location evidence="10">Cell membrane</location>
    </subcellularLocation>
    <subcellularLocation>
        <location evidence="1">Endomembrane system</location>
        <topology evidence="1">Multi-pass membrane protein</topology>
    </subcellularLocation>
</comment>
<dbReference type="InterPro" id="IPR036163">
    <property type="entry name" value="HMA_dom_sf"/>
</dbReference>
<evidence type="ECO:0000256" key="2">
    <source>
        <dbReference type="ARBA" id="ARBA00006024"/>
    </source>
</evidence>
<organism evidence="12 13">
    <name type="scientific">candidate division WS6 bacterium GW2011_GWA2_37_6</name>
    <dbReference type="NCBI Taxonomy" id="1619087"/>
    <lineage>
        <taxon>Bacteria</taxon>
        <taxon>Candidatus Dojkabacteria</taxon>
    </lineage>
</organism>
<dbReference type="Gene3D" id="3.40.50.1000">
    <property type="entry name" value="HAD superfamily/HAD-like"/>
    <property type="match status" value="1"/>
</dbReference>
<dbReference type="NCBIfam" id="TIGR01512">
    <property type="entry name" value="ATPase-IB2_Cd"/>
    <property type="match status" value="1"/>
</dbReference>
<dbReference type="PROSITE" id="PS50846">
    <property type="entry name" value="HMA_2"/>
    <property type="match status" value="1"/>
</dbReference>
<feature type="transmembrane region" description="Helical" evidence="10">
    <location>
        <begin position="166"/>
        <end position="185"/>
    </location>
</feature>
<feature type="transmembrane region" description="Helical" evidence="10">
    <location>
        <begin position="92"/>
        <end position="108"/>
    </location>
</feature>
<dbReference type="SFLD" id="SFLDF00027">
    <property type="entry name" value="p-type_atpase"/>
    <property type="match status" value="1"/>
</dbReference>